<dbReference type="Proteomes" id="UP000001868">
    <property type="component" value="Chromosome"/>
</dbReference>
<keyword evidence="2" id="KW-1185">Reference proteome</keyword>
<dbReference type="RefSeq" id="WP_012522607.1">
    <property type="nucleotide sequence ID" value="NC_011144.1"/>
</dbReference>
<evidence type="ECO:0000313" key="2">
    <source>
        <dbReference type="Proteomes" id="UP000001868"/>
    </source>
</evidence>
<organism evidence="1 2">
    <name type="scientific">Phenylobacterium zucineum (strain HLK1)</name>
    <dbReference type="NCBI Taxonomy" id="450851"/>
    <lineage>
        <taxon>Bacteria</taxon>
        <taxon>Pseudomonadati</taxon>
        <taxon>Pseudomonadota</taxon>
        <taxon>Alphaproteobacteria</taxon>
        <taxon>Caulobacterales</taxon>
        <taxon>Caulobacteraceae</taxon>
        <taxon>Phenylobacterium</taxon>
    </lineage>
</organism>
<proteinExistence type="predicted"/>
<reference evidence="1 2" key="1">
    <citation type="journal article" date="2008" name="BMC Genomics">
        <title>Complete genome of Phenylobacterium zucineum - a novel facultative intracellular bacterium isolated from human erythroleukemia cell line K562.</title>
        <authorList>
            <person name="Luo Y."/>
            <person name="Xu X."/>
            <person name="Ding Z."/>
            <person name="Liu Z."/>
            <person name="Zhang B."/>
            <person name="Yan Z."/>
            <person name="Sun J."/>
            <person name="Hu S."/>
            <person name="Hu X."/>
        </authorList>
    </citation>
    <scope>NUCLEOTIDE SEQUENCE [LARGE SCALE GENOMIC DNA]</scope>
    <source>
        <strain evidence="1 2">HLK1</strain>
    </source>
</reference>
<dbReference type="STRING" id="450851.PHZ_c2054"/>
<gene>
    <name evidence="1" type="ordered locus">PHZ_c2054</name>
</gene>
<protein>
    <submittedName>
        <fullName evidence="1">Uncharacterized protein</fullName>
    </submittedName>
</protein>
<dbReference type="EMBL" id="CP000747">
    <property type="protein sequence ID" value="ACG78465.1"/>
    <property type="molecule type" value="Genomic_DNA"/>
</dbReference>
<evidence type="ECO:0000313" key="1">
    <source>
        <dbReference type="EMBL" id="ACG78465.1"/>
    </source>
</evidence>
<dbReference type="OrthoDB" id="7340718at2"/>
<dbReference type="KEGG" id="pzu:PHZ_c2054"/>
<sequence length="298" mass="32741">MSGPLETLIGEELARPLPAAVTAFAAGLADPSRDVAILYYGSTLRTGDLSGLLDFYRLTRRPHRSGFHGLAERVLWPEVSYHEFDWEGRRLQAKVATLPLDVFRRAAEGRTLDTTIWTRFVQPAAVAWAGGEAAAVPAAVAEAVKTASRYAAALGPEQGPAEAYWAALFRRTYAAEFRVESPDRADQVLGPNAGRFAAVLPLAWKAAGVEFAEMDGVYWPRKRGLPRWGLRAALGKPLNLARLAKAAFTFEGAARYAAYKIEKHTGIALEVTPFRERHPILAAPGVLWRLRRARRPRG</sequence>
<accession>B4RE32</accession>
<dbReference type="AlphaFoldDB" id="B4RE32"/>
<dbReference type="eggNOG" id="COG1597">
    <property type="taxonomic scope" value="Bacteria"/>
</dbReference>
<name>B4RE32_PHEZH</name>
<dbReference type="HOGENOM" id="CLU_884988_0_0_5"/>